<dbReference type="InterPro" id="IPR010260">
    <property type="entry name" value="AlpA"/>
</dbReference>
<reference evidence="2 5" key="2">
    <citation type="journal article" date="2021" name="PeerJ">
        <title>Analysis of 44 Vibrio anguillarum genomes reveals high genetic diversity.</title>
        <authorList>
            <person name="Hansen M.J."/>
            <person name="Dalsgaard I."/>
        </authorList>
    </citation>
    <scope>NUCLEOTIDE SEQUENCE [LARGE SCALE GENOMIC DNA]</scope>
    <source>
        <strain evidence="2 5">17-16730-2A</strain>
        <strain evidence="3">850617-1/1</strain>
    </source>
</reference>
<dbReference type="SUPFAM" id="SSF46955">
    <property type="entry name" value="Putative DNA-binding domain"/>
    <property type="match status" value="1"/>
</dbReference>
<dbReference type="PANTHER" id="PTHR36154:SF1">
    <property type="entry name" value="DNA-BINDING TRANSCRIPTIONAL ACTIVATOR ALPA"/>
    <property type="match status" value="1"/>
</dbReference>
<sequence length="66" mass="7662">MRFLRLKEVMSLTGLGRSTIYKFMADETDFPKSVPLGGRAVAWVESEIEEWMESRLSMRDNAESFQ</sequence>
<dbReference type="EMBL" id="RDOM01000084">
    <property type="protein sequence ID" value="MBF4274055.1"/>
    <property type="molecule type" value="Genomic_DNA"/>
</dbReference>
<gene>
    <name evidence="1" type="ORF">DYL72_08220</name>
    <name evidence="2" type="ORF">EAY07_18920</name>
    <name evidence="3" type="ORF">ERJ77_26160</name>
</gene>
<evidence type="ECO:0000313" key="4">
    <source>
        <dbReference type="Proteomes" id="UP000256923"/>
    </source>
</evidence>
<dbReference type="InterPro" id="IPR052931">
    <property type="entry name" value="Prophage_regulatory_activator"/>
</dbReference>
<dbReference type="Proteomes" id="UP000722957">
    <property type="component" value="Unassembled WGS sequence"/>
</dbReference>
<dbReference type="EMBL" id="SCLC01001458">
    <property type="protein sequence ID" value="MBF4437903.1"/>
    <property type="molecule type" value="Genomic_DNA"/>
</dbReference>
<dbReference type="PANTHER" id="PTHR36154">
    <property type="entry name" value="DNA-BINDING TRANSCRIPTIONAL ACTIVATOR ALPA"/>
    <property type="match status" value="1"/>
</dbReference>
<reference evidence="1 4" key="1">
    <citation type="submission" date="2018-12" db="EMBL/GenBank/DDBJ databases">
        <title>Characterization and Draft Genome of Vibrio anguillarum J360 Marine Pathogen Isolated from an Outbreak in Lumpfish (Cyclopterus lumpus).</title>
        <authorList>
            <person name="Vasquez J.I."/>
            <person name="Cao T."/>
            <person name="Chakraborty S."/>
            <person name="Gnanagobal H."/>
            <person name="Wescot J."/>
            <person name="Boyce D."/>
            <person name="Santander J."/>
        </authorList>
    </citation>
    <scope>NUCLEOTIDE SEQUENCE [LARGE SCALE GENOMIC DNA]</scope>
    <source>
        <strain evidence="1 4">J360</strain>
    </source>
</reference>
<proteinExistence type="predicted"/>
<accession>A0A1Q1HJN0</accession>
<dbReference type="GeneID" id="29387142"/>
<dbReference type="Gene3D" id="1.10.238.160">
    <property type="match status" value="1"/>
</dbReference>
<dbReference type="EMBL" id="CP034672">
    <property type="protein sequence ID" value="AZS25034.1"/>
    <property type="molecule type" value="Genomic_DNA"/>
</dbReference>
<dbReference type="AlphaFoldDB" id="A0A1Q1HJN0"/>
<name>A0A1Q1HJN0_VIBAN</name>
<evidence type="ECO:0000313" key="3">
    <source>
        <dbReference type="EMBL" id="MBF4437903.1"/>
    </source>
</evidence>
<dbReference type="Proteomes" id="UP000256923">
    <property type="component" value="Chromosome 1"/>
</dbReference>
<evidence type="ECO:0000313" key="1">
    <source>
        <dbReference type="EMBL" id="AZS25034.1"/>
    </source>
</evidence>
<dbReference type="OMA" id="TIYKYMA"/>
<dbReference type="InterPro" id="IPR009061">
    <property type="entry name" value="DNA-bd_dom_put_sf"/>
</dbReference>
<evidence type="ECO:0000313" key="2">
    <source>
        <dbReference type="EMBL" id="MBF4274055.1"/>
    </source>
</evidence>
<evidence type="ECO:0000313" key="5">
    <source>
        <dbReference type="Proteomes" id="UP000722957"/>
    </source>
</evidence>
<dbReference type="Pfam" id="PF05930">
    <property type="entry name" value="Phage_AlpA"/>
    <property type="match status" value="1"/>
</dbReference>
<dbReference type="RefSeq" id="WP_001211743.1">
    <property type="nucleotide sequence ID" value="NZ_CP011464.1"/>
</dbReference>
<dbReference type="FunFam" id="1.10.238.160:FF:000002">
    <property type="entry name" value="Predicted transcriptional regulator"/>
    <property type="match status" value="1"/>
</dbReference>
<dbReference type="Proteomes" id="UP000786185">
    <property type="component" value="Unassembled WGS sequence"/>
</dbReference>
<organism evidence="2 5">
    <name type="scientific">Vibrio anguillarum</name>
    <name type="common">Listonella anguillarum</name>
    <dbReference type="NCBI Taxonomy" id="55601"/>
    <lineage>
        <taxon>Bacteria</taxon>
        <taxon>Pseudomonadati</taxon>
        <taxon>Pseudomonadota</taxon>
        <taxon>Gammaproteobacteria</taxon>
        <taxon>Vibrionales</taxon>
        <taxon>Vibrionaceae</taxon>
        <taxon>Vibrio</taxon>
    </lineage>
</organism>
<protein>
    <submittedName>
        <fullName evidence="2">AlpA family transcriptional regulator</fullName>
    </submittedName>
</protein>